<dbReference type="Pfam" id="PF20684">
    <property type="entry name" value="Fung_rhodopsin"/>
    <property type="match status" value="1"/>
</dbReference>
<dbReference type="AlphaFoldDB" id="A0A9W8X0P9"/>
<keyword evidence="9" id="KW-1185">Reference proteome</keyword>
<keyword evidence="3 6" id="KW-1133">Transmembrane helix</keyword>
<protein>
    <recommendedName>
        <fullName evidence="7">Rhodopsin domain-containing protein</fullName>
    </recommendedName>
</protein>
<keyword evidence="4 6" id="KW-0472">Membrane</keyword>
<feature type="transmembrane region" description="Helical" evidence="6">
    <location>
        <begin position="47"/>
        <end position="68"/>
    </location>
</feature>
<evidence type="ECO:0000313" key="8">
    <source>
        <dbReference type="EMBL" id="KAJ4337868.1"/>
    </source>
</evidence>
<evidence type="ECO:0000256" key="1">
    <source>
        <dbReference type="ARBA" id="ARBA00004141"/>
    </source>
</evidence>
<name>A0A9W8X0P9_9PLEO</name>
<comment type="subcellular location">
    <subcellularLocation>
        <location evidence="1">Membrane</location>
        <topology evidence="1">Multi-pass membrane protein</topology>
    </subcellularLocation>
</comment>
<dbReference type="InterPro" id="IPR052337">
    <property type="entry name" value="SAT4-like"/>
</dbReference>
<dbReference type="PANTHER" id="PTHR33048">
    <property type="entry name" value="PTH11-LIKE INTEGRAL MEMBRANE PROTEIN (AFU_ORTHOLOGUE AFUA_5G11245)"/>
    <property type="match status" value="1"/>
</dbReference>
<evidence type="ECO:0000313" key="9">
    <source>
        <dbReference type="Proteomes" id="UP001140562"/>
    </source>
</evidence>
<evidence type="ECO:0000256" key="3">
    <source>
        <dbReference type="ARBA" id="ARBA00022989"/>
    </source>
</evidence>
<proteinExistence type="inferred from homology"/>
<feature type="transmembrane region" description="Helical" evidence="6">
    <location>
        <begin position="228"/>
        <end position="246"/>
    </location>
</feature>
<comment type="similarity">
    <text evidence="5">Belongs to the SAT4 family.</text>
</comment>
<dbReference type="EMBL" id="JAPEUV010000035">
    <property type="protein sequence ID" value="KAJ4337868.1"/>
    <property type="molecule type" value="Genomic_DNA"/>
</dbReference>
<evidence type="ECO:0000256" key="4">
    <source>
        <dbReference type="ARBA" id="ARBA00023136"/>
    </source>
</evidence>
<feature type="transmembrane region" description="Helical" evidence="6">
    <location>
        <begin position="165"/>
        <end position="182"/>
    </location>
</feature>
<sequence length="250" mass="27251">MTPFDPVDLLLLLAECADETATAINSSCPALAPPDGDLPLNPNAPTMWSTTFGILVACCVLIAMGMALRMVTRIHIVKQFFALEDSLIIIAAILFAPIVGLQLKAYQYGGGKHQWNVTIGDLYIALRLQYVYAVQILYCLALYSAKISILLQIKHIFEGKQQRKAFIFWASWALIVAAWDPLIPGRCHNSSAGYISGTINLISDIAVLLLPVIGVAKLQMETRKKASVAAVFATGLMYLVILRGTLEQDG</sequence>
<feature type="domain" description="Rhodopsin" evidence="7">
    <location>
        <begin position="68"/>
        <end position="176"/>
    </location>
</feature>
<keyword evidence="2 6" id="KW-0812">Transmembrane</keyword>
<accession>A0A9W8X0P9</accession>
<dbReference type="OrthoDB" id="4682787at2759"/>
<dbReference type="GO" id="GO:0016020">
    <property type="term" value="C:membrane"/>
    <property type="evidence" value="ECO:0007669"/>
    <property type="project" value="UniProtKB-SubCell"/>
</dbReference>
<feature type="transmembrane region" description="Helical" evidence="6">
    <location>
        <begin position="80"/>
        <end position="99"/>
    </location>
</feature>
<evidence type="ECO:0000256" key="5">
    <source>
        <dbReference type="ARBA" id="ARBA00038359"/>
    </source>
</evidence>
<feature type="transmembrane region" description="Helical" evidence="6">
    <location>
        <begin position="130"/>
        <end position="153"/>
    </location>
</feature>
<dbReference type="InterPro" id="IPR049326">
    <property type="entry name" value="Rhodopsin_dom_fungi"/>
</dbReference>
<evidence type="ECO:0000256" key="6">
    <source>
        <dbReference type="SAM" id="Phobius"/>
    </source>
</evidence>
<evidence type="ECO:0000256" key="2">
    <source>
        <dbReference type="ARBA" id="ARBA00022692"/>
    </source>
</evidence>
<reference evidence="8" key="1">
    <citation type="submission" date="2022-10" db="EMBL/GenBank/DDBJ databases">
        <title>Tapping the CABI collections for fungal endophytes: first genome assemblies for Collariella, Neodidymelliopsis, Ascochyta clinopodiicola, Didymella pomorum, Didymosphaeria variabile, Neocosmospora piperis and Neocucurbitaria cava.</title>
        <authorList>
            <person name="Hill R."/>
        </authorList>
    </citation>
    <scope>NUCLEOTIDE SEQUENCE</scope>
    <source>
        <strain evidence="8">IMI 360193</strain>
    </source>
</reference>
<dbReference type="PANTHER" id="PTHR33048:SF47">
    <property type="entry name" value="INTEGRAL MEMBRANE PROTEIN-RELATED"/>
    <property type="match status" value="1"/>
</dbReference>
<dbReference type="Proteomes" id="UP001140562">
    <property type="component" value="Unassembled WGS sequence"/>
</dbReference>
<feature type="transmembrane region" description="Helical" evidence="6">
    <location>
        <begin position="194"/>
        <end position="216"/>
    </location>
</feature>
<gene>
    <name evidence="8" type="ORF">N0V87_004424</name>
</gene>
<evidence type="ECO:0000259" key="7">
    <source>
        <dbReference type="Pfam" id="PF20684"/>
    </source>
</evidence>
<comment type="caution">
    <text evidence="8">The sequence shown here is derived from an EMBL/GenBank/DDBJ whole genome shotgun (WGS) entry which is preliminary data.</text>
</comment>
<organism evidence="8 9">
    <name type="scientific">Didymella glomerata</name>
    <dbReference type="NCBI Taxonomy" id="749621"/>
    <lineage>
        <taxon>Eukaryota</taxon>
        <taxon>Fungi</taxon>
        <taxon>Dikarya</taxon>
        <taxon>Ascomycota</taxon>
        <taxon>Pezizomycotina</taxon>
        <taxon>Dothideomycetes</taxon>
        <taxon>Pleosporomycetidae</taxon>
        <taxon>Pleosporales</taxon>
        <taxon>Pleosporineae</taxon>
        <taxon>Didymellaceae</taxon>
        <taxon>Didymella</taxon>
    </lineage>
</organism>